<dbReference type="Gene3D" id="1.20.1560.10">
    <property type="entry name" value="ABC transporter type 1, transmembrane domain"/>
    <property type="match status" value="1"/>
</dbReference>
<dbReference type="InterPro" id="IPR003593">
    <property type="entry name" value="AAA+_ATPase"/>
</dbReference>
<dbReference type="RefSeq" id="WP_251959505.1">
    <property type="nucleotide sequence ID" value="NZ_AP025732.1"/>
</dbReference>
<evidence type="ECO:0000256" key="4">
    <source>
        <dbReference type="ARBA" id="ARBA00022840"/>
    </source>
</evidence>
<comment type="subcellular location">
    <subcellularLocation>
        <location evidence="1">Cell membrane</location>
        <topology evidence="1">Multi-pass membrane protein</topology>
    </subcellularLocation>
</comment>
<dbReference type="Proteomes" id="UP001055453">
    <property type="component" value="Chromosome"/>
</dbReference>
<evidence type="ECO:0000256" key="1">
    <source>
        <dbReference type="ARBA" id="ARBA00004651"/>
    </source>
</evidence>
<organism evidence="10 11">
    <name type="scientific">Nostoc cf. commune SO-36</name>
    <dbReference type="NCBI Taxonomy" id="449208"/>
    <lineage>
        <taxon>Bacteria</taxon>
        <taxon>Bacillati</taxon>
        <taxon>Cyanobacteriota</taxon>
        <taxon>Cyanophyceae</taxon>
        <taxon>Nostocales</taxon>
        <taxon>Nostocaceae</taxon>
        <taxon>Nostoc</taxon>
    </lineage>
</organism>
<dbReference type="PROSITE" id="PS00211">
    <property type="entry name" value="ABC_TRANSPORTER_1"/>
    <property type="match status" value="1"/>
</dbReference>
<keyword evidence="3" id="KW-0547">Nucleotide-binding</keyword>
<keyword evidence="6 7" id="KW-0472">Membrane</keyword>
<dbReference type="SUPFAM" id="SSF90123">
    <property type="entry name" value="ABC transporter transmembrane region"/>
    <property type="match status" value="1"/>
</dbReference>
<dbReference type="EMBL" id="AP025732">
    <property type="protein sequence ID" value="BDI16338.1"/>
    <property type="molecule type" value="Genomic_DNA"/>
</dbReference>
<keyword evidence="11" id="KW-1185">Reference proteome</keyword>
<gene>
    <name evidence="10" type="ORF">ANSO36C_21400</name>
</gene>
<protein>
    <submittedName>
        <fullName evidence="10">Protein-tyrosine-phosphatase</fullName>
    </submittedName>
</protein>
<feature type="domain" description="ABC transporter" evidence="8">
    <location>
        <begin position="358"/>
        <end position="592"/>
    </location>
</feature>
<dbReference type="PANTHER" id="PTHR24221:SF468">
    <property type="entry name" value="ABC TRANSPORTER"/>
    <property type="match status" value="1"/>
</dbReference>
<proteinExistence type="predicted"/>
<dbReference type="Pfam" id="PF00664">
    <property type="entry name" value="ABC_membrane"/>
    <property type="match status" value="1"/>
</dbReference>
<feature type="transmembrane region" description="Helical" evidence="7">
    <location>
        <begin position="152"/>
        <end position="177"/>
    </location>
</feature>
<evidence type="ECO:0000313" key="11">
    <source>
        <dbReference type="Proteomes" id="UP001055453"/>
    </source>
</evidence>
<dbReference type="InterPro" id="IPR027417">
    <property type="entry name" value="P-loop_NTPase"/>
</dbReference>
<keyword evidence="4" id="KW-0067">ATP-binding</keyword>
<evidence type="ECO:0000259" key="9">
    <source>
        <dbReference type="PROSITE" id="PS50929"/>
    </source>
</evidence>
<dbReference type="InterPro" id="IPR017871">
    <property type="entry name" value="ABC_transporter-like_CS"/>
</dbReference>
<name>A0ABM7Z074_NOSCO</name>
<dbReference type="CDD" id="cd18564">
    <property type="entry name" value="ABC_6TM_exporter_like"/>
    <property type="match status" value="1"/>
</dbReference>
<dbReference type="SUPFAM" id="SSF52540">
    <property type="entry name" value="P-loop containing nucleoside triphosphate hydrolases"/>
    <property type="match status" value="1"/>
</dbReference>
<dbReference type="Gene3D" id="3.40.50.300">
    <property type="entry name" value="P-loop containing nucleotide triphosphate hydrolases"/>
    <property type="match status" value="1"/>
</dbReference>
<evidence type="ECO:0000313" key="10">
    <source>
        <dbReference type="EMBL" id="BDI16338.1"/>
    </source>
</evidence>
<dbReference type="InterPro" id="IPR011527">
    <property type="entry name" value="ABC1_TM_dom"/>
</dbReference>
<sequence>MSKAQNVPGLWGILVYFWPDIRPQYGLILISAIALIADVGLRVLEPWPLKFVFDYVLLRGDKINKIPIIASLEPITLLTFSAVAVLLITGFRALAAYWSTVGLATVGSRVMAKVRNHLYCHLQDLSLAYHTKARSGDLIIRVSSDASRLQEIMITAALPLVVSILTLFGMIGVMFWMNPSLTLLSLFTLPLFWLVTNRLSQRIKDSSLKQRQQEGAVAATAAESIAAIKLVKALSLQDAFARVFAQQNQRSLKESVKTQRLAAHLERTVDAVIALGTAIVLWYGSWLALRDALTPGDVLVFLTYLKNAFKPVQNFAKYTGRLAKAAASSERILDVLNQQPDVYDLPDAIPAPIFRGAVRFDRVHFAYESGQVLLQEINLNIQPGQQVAIVGTSGGGKSTLVSLLLRLYDPTAGRVMIDGRDIREYILASLRPQISVVLQDSLLFAASIRENIAYGIAGVSDAEIEDATRLANAHDFIQALPQGYDTLVGERGATLSGGQRQRIAIARAAIRQARILILDEPTTGLDKGNEKAVIDALQQLSENRTTFLITHDLYLATRADMILYLENGQVVEQGTHLELIQQNGRYAALYQVQASLRV</sequence>
<dbReference type="InterPro" id="IPR036640">
    <property type="entry name" value="ABC1_TM_sf"/>
</dbReference>
<dbReference type="PROSITE" id="PS50893">
    <property type="entry name" value="ABC_TRANSPORTER_2"/>
    <property type="match status" value="1"/>
</dbReference>
<evidence type="ECO:0000256" key="7">
    <source>
        <dbReference type="SAM" id="Phobius"/>
    </source>
</evidence>
<dbReference type="PANTHER" id="PTHR24221">
    <property type="entry name" value="ATP-BINDING CASSETTE SUB-FAMILY B"/>
    <property type="match status" value="1"/>
</dbReference>
<keyword evidence="2 7" id="KW-0812">Transmembrane</keyword>
<reference evidence="10" key="1">
    <citation type="submission" date="2022-04" db="EMBL/GenBank/DDBJ databases">
        <title>Complete genome sequence of a cyanobacterium, Nostoc sp. SO-36, isolated in Antarctica.</title>
        <authorList>
            <person name="Kanesaki Y."/>
            <person name="Effendi D."/>
            <person name="Sakamoto T."/>
            <person name="Ohtani S."/>
            <person name="Awai K."/>
        </authorList>
    </citation>
    <scope>NUCLEOTIDE SEQUENCE</scope>
    <source>
        <strain evidence="10">SO-36</strain>
    </source>
</reference>
<dbReference type="SMART" id="SM00382">
    <property type="entry name" value="AAA"/>
    <property type="match status" value="1"/>
</dbReference>
<evidence type="ECO:0000256" key="6">
    <source>
        <dbReference type="ARBA" id="ARBA00023136"/>
    </source>
</evidence>
<evidence type="ECO:0000256" key="2">
    <source>
        <dbReference type="ARBA" id="ARBA00022692"/>
    </source>
</evidence>
<accession>A0ABM7Z074</accession>
<dbReference type="InterPro" id="IPR039421">
    <property type="entry name" value="Type_1_exporter"/>
</dbReference>
<feature type="transmembrane region" description="Helical" evidence="7">
    <location>
        <begin position="66"/>
        <end position="88"/>
    </location>
</feature>
<dbReference type="PROSITE" id="PS50929">
    <property type="entry name" value="ABC_TM1F"/>
    <property type="match status" value="1"/>
</dbReference>
<feature type="domain" description="ABC transmembrane type-1" evidence="9">
    <location>
        <begin position="29"/>
        <end position="324"/>
    </location>
</feature>
<evidence type="ECO:0000259" key="8">
    <source>
        <dbReference type="PROSITE" id="PS50893"/>
    </source>
</evidence>
<keyword evidence="5 7" id="KW-1133">Transmembrane helix</keyword>
<dbReference type="Pfam" id="PF00005">
    <property type="entry name" value="ABC_tran"/>
    <property type="match status" value="1"/>
</dbReference>
<evidence type="ECO:0000256" key="5">
    <source>
        <dbReference type="ARBA" id="ARBA00022989"/>
    </source>
</evidence>
<dbReference type="InterPro" id="IPR003439">
    <property type="entry name" value="ABC_transporter-like_ATP-bd"/>
</dbReference>
<feature type="transmembrane region" description="Helical" evidence="7">
    <location>
        <begin position="25"/>
        <end position="45"/>
    </location>
</feature>
<evidence type="ECO:0000256" key="3">
    <source>
        <dbReference type="ARBA" id="ARBA00022741"/>
    </source>
</evidence>